<dbReference type="PANTHER" id="PTHR13367">
    <property type="entry name" value="UBIQUITIN THIOESTERASE"/>
    <property type="match status" value="1"/>
</dbReference>
<evidence type="ECO:0000256" key="4">
    <source>
        <dbReference type="ARBA" id="ARBA00022786"/>
    </source>
</evidence>
<keyword evidence="4" id="KW-0833">Ubl conjugation pathway</keyword>
<dbReference type="InterPro" id="IPR022105">
    <property type="entry name" value="DUF3645"/>
</dbReference>
<feature type="region of interest" description="Disordered" evidence="7">
    <location>
        <begin position="1698"/>
        <end position="1724"/>
    </location>
</feature>
<dbReference type="STRING" id="43265.A0A545UKI8"/>
<evidence type="ECO:0000256" key="7">
    <source>
        <dbReference type="SAM" id="MobiDB-lite"/>
    </source>
</evidence>
<name>A0A545UKI8_9HYPO</name>
<evidence type="ECO:0000256" key="5">
    <source>
        <dbReference type="ARBA" id="ARBA00022801"/>
    </source>
</evidence>
<dbReference type="Pfam" id="PF12340">
    <property type="entry name" value="DUF3638"/>
    <property type="match status" value="1"/>
</dbReference>
<dbReference type="Proteomes" id="UP000315783">
    <property type="component" value="Unassembled WGS sequence"/>
</dbReference>
<dbReference type="EMBL" id="SPUK01000049">
    <property type="protein sequence ID" value="TQV89973.1"/>
    <property type="molecule type" value="Genomic_DNA"/>
</dbReference>
<dbReference type="GO" id="GO:0006508">
    <property type="term" value="P:proteolysis"/>
    <property type="evidence" value="ECO:0007669"/>
    <property type="project" value="UniProtKB-KW"/>
</dbReference>
<evidence type="ECO:0000256" key="1">
    <source>
        <dbReference type="ARBA" id="ARBA00000707"/>
    </source>
</evidence>
<dbReference type="PANTHER" id="PTHR13367:SF34">
    <property type="match status" value="1"/>
</dbReference>
<dbReference type="OrthoDB" id="4870015at2759"/>
<evidence type="ECO:0000313" key="11">
    <source>
        <dbReference type="Proteomes" id="UP000315783"/>
    </source>
</evidence>
<sequence>MNNDMLVVAKSDSKLYDLIPARVFTHALPDFFVGEYVHWYSRSSQTIEFRDKNAPWRALPESNWILRREGSGWTLERKDGQVLIGTQTESAKYFSNLLKSLEEKPHLHLILDKKSGSITIEMPRLKLDFHVEPDSTKVQSRQFRGMYIDSTARINCFVGLVSKLVLKSDLGQRKVLIPDGDPTWSWDATTNHTRVFIPPGSSHKVHLYEIDVLLQRLVDNGSLQSKLVICYLHALTSSCLPDGLTGRTGTEQALFLLRSAALRSFEYLSDWDILKLQQIAKLSPARNFYPQNLQCMESITWDKGLGYLSQDNSFHEEVQAIFSQASVTALFYPSSCAELPKLDHVNPRLGKRQSIRASSFQTYGFGAENRSTENDATYKSRDALQFSVRSERVFNIAHMLFRPQTELLDTLSSSPANTLWDFLHGTVIGPSGGMTTNDLGYDSKWLEDQRDILQRYWCQLHQLFTRPSQINLFQMLLFLSTLAYASSGDLSILQILVAIFKSNASSKNEEGSHTMALKNIEVPLASHFSLPEGRTVVRSYLENTAEQQGYDFVDCPEFNLPRNEDETDTDLHERRRNLFTTARQSAISHFANAMANQWLCETPDLADSAVYFNIRPAIATIQKKWKSWFQNHYFYEYLLKIASALKSCSVKKAPLLTKSAAAQPIWRTRNSEPYIDTDDLFSFSNLLLPCVQEDTMDLCKPLVSAVSGIKLGALLKKLNTTSSQHPYTQKYVVELEKSLEALKRRSTWSTSELDIPSMREPLVDNLQRCQDDVDGIYSALQAAICMNLQRRYGAEPTSLYGFKVLATFMAPRMSVSIVLGNLAIAPWRRLSDSWQKAIVLHGIAITKLQQATRLVRMTGPTDLIKELSNSGHSNWSPLDSPESLLLEIESGIMIREVQEKIASQMRYRPSGENAVMQLNMGEGKSSVIVPIVAAYLADGYKLVRVIVAKAQAKELFRTLTLKLGGLLNRRIYHIPFNRSLRLSSHQVRALANLYKQCREQGGVVLCQPEHLLSFKLMAVEYQTLEDRKDEGTALLDLYHYFESCARDIVDESDENFSPKFELIYTMGVQRPIELSPERWTILQRVLRIAASIVISVQRHASDSVEVTHSAPGRFPRTRILRDDAGTLLLRHLTQQICDTGLPGLPIGRQDKDMRAAIFEYVFSDKLSKDQISAVEDSSFFTEAIKGPLLIVRGLIAGRVLLFALKQKRWRVNYGLDGSRTPNTKLAVPYQAKDCPSPRSEFSHPDVVILLTCLSYYYEGLSDEELLATFDHLMRSDQADIEYQEWVKDAPELAGAFQRLGGVNIKDIGQVTEQVFPPLRYAKGTVDYFLSHLVFPKEMKEFSHKLSASGWDLGQQKRYPTTGFSGTNDSRHVLPLDVKQLDIEEQIHTNALVLENLLREENKVHLLKPSAHGASEGQNESSFIDDLFEFVADIEKQIHVILDVGAQILDLTNVQVVMRWLELLPEGHQQEAVVYFNEYDDICVIDRKGTVESLWTSPYGDQLDRCLVFLDQAHTRGTDLKLPEYYRAAVTLGPDLTKDRLVQACMRMRKLGSGQSVVFCLSQEMQFRVNRAVGNALNDGITVDDVLRWSIYETHADLHRMMPLWAIQGSRFERQKETWAKSKTPTGIKMSQDQADEFLEEEAQTIEYRYRPTAHNAAEDLRLRFGRLRLDVEENEALAAIQSRCEDFGVSNSRSAVLQEEQEKELAPEIEQEREIQRPEPAAPEKHEIHQDLINFIRDGTMRARSPAFSSAFLALSDTSVADTSKLVQFPGSLLATADFARTVKLNTSQKKLPGARDSYQRPVQWVLTSRCTTAGMRAVIISPHEAHELIPQIMQSKAVHLHLYAPRASLVFKPLDVLKLYTTPELPANWKLPDHLRLQLNLFAGQLYFSSYEDYKSTCEMLSLAWRPPSGDVVVEADGFIPLASVETDAGNDRRATFSKSPVKSIKTLLMVLRRDCQEIDKTHWGRILAGELLTEEDFDETE</sequence>
<accession>A0A545UKI8</accession>
<keyword evidence="11" id="KW-1185">Reference proteome</keyword>
<keyword evidence="6" id="KW-0788">Thiol protease</keyword>
<protein>
    <recommendedName>
        <fullName evidence="2">ubiquitinyl hydrolase 1</fullName>
        <ecNumber evidence="2">3.4.19.12</ecNumber>
    </recommendedName>
</protein>
<evidence type="ECO:0000259" key="9">
    <source>
        <dbReference type="Pfam" id="PF12359"/>
    </source>
</evidence>
<evidence type="ECO:0000256" key="3">
    <source>
        <dbReference type="ARBA" id="ARBA00022670"/>
    </source>
</evidence>
<dbReference type="Pfam" id="PF12359">
    <property type="entry name" value="DUF3645"/>
    <property type="match status" value="1"/>
</dbReference>
<dbReference type="InterPro" id="IPR022099">
    <property type="entry name" value="DUF3638"/>
</dbReference>
<organism evidence="10 11">
    <name type="scientific">Cordyceps javanica</name>
    <dbReference type="NCBI Taxonomy" id="43265"/>
    <lineage>
        <taxon>Eukaryota</taxon>
        <taxon>Fungi</taxon>
        <taxon>Dikarya</taxon>
        <taxon>Ascomycota</taxon>
        <taxon>Pezizomycotina</taxon>
        <taxon>Sordariomycetes</taxon>
        <taxon>Hypocreomycetidae</taxon>
        <taxon>Hypocreales</taxon>
        <taxon>Cordycipitaceae</taxon>
        <taxon>Cordyceps</taxon>
    </lineage>
</organism>
<feature type="domain" description="DUF3638" evidence="8">
    <location>
        <begin position="872"/>
        <end position="1096"/>
    </location>
</feature>
<evidence type="ECO:0000256" key="6">
    <source>
        <dbReference type="ARBA" id="ARBA00022807"/>
    </source>
</evidence>
<dbReference type="InterPro" id="IPR051346">
    <property type="entry name" value="OTU_Deubiquitinase"/>
</dbReference>
<comment type="catalytic activity">
    <reaction evidence="1">
        <text>Thiol-dependent hydrolysis of ester, thioester, amide, peptide and isopeptide bonds formed by the C-terminal Gly of ubiquitin (a 76-residue protein attached to proteins as an intracellular targeting signal).</text>
        <dbReference type="EC" id="3.4.19.12"/>
    </reaction>
</comment>
<reference evidence="10 11" key="1">
    <citation type="journal article" date="2019" name="Appl. Microbiol. Biotechnol.">
        <title>Genome sequence of Isaria javanica and comparative genome analysis insights into family S53 peptidase evolution in fungal entomopathogens.</title>
        <authorList>
            <person name="Lin R."/>
            <person name="Zhang X."/>
            <person name="Xin B."/>
            <person name="Zou M."/>
            <person name="Gao Y."/>
            <person name="Qin F."/>
            <person name="Hu Q."/>
            <person name="Xie B."/>
            <person name="Cheng X."/>
        </authorList>
    </citation>
    <scope>NUCLEOTIDE SEQUENCE [LARGE SCALE GENOMIC DNA]</scope>
    <source>
        <strain evidence="10 11">IJ1G</strain>
    </source>
</reference>
<keyword evidence="5" id="KW-0378">Hydrolase</keyword>
<proteinExistence type="predicted"/>
<comment type="caution">
    <text evidence="10">The sequence shown here is derived from an EMBL/GenBank/DDBJ whole genome shotgun (WGS) entry which is preliminary data.</text>
</comment>
<feature type="domain" description="DUF3645" evidence="9">
    <location>
        <begin position="1219"/>
        <end position="1251"/>
    </location>
</feature>
<feature type="compositionally biased region" description="Basic and acidic residues" evidence="7">
    <location>
        <begin position="1703"/>
        <end position="1724"/>
    </location>
</feature>
<keyword evidence="3" id="KW-0645">Protease</keyword>
<evidence type="ECO:0000256" key="2">
    <source>
        <dbReference type="ARBA" id="ARBA00012759"/>
    </source>
</evidence>
<evidence type="ECO:0000313" key="10">
    <source>
        <dbReference type="EMBL" id="TQV89973.1"/>
    </source>
</evidence>
<evidence type="ECO:0000259" key="8">
    <source>
        <dbReference type="Pfam" id="PF12340"/>
    </source>
</evidence>
<gene>
    <name evidence="10" type="ORF">IF1G_11362</name>
</gene>
<dbReference type="GO" id="GO:0004843">
    <property type="term" value="F:cysteine-type deubiquitinase activity"/>
    <property type="evidence" value="ECO:0007669"/>
    <property type="project" value="UniProtKB-EC"/>
</dbReference>
<dbReference type="EC" id="3.4.19.12" evidence="2"/>